<evidence type="ECO:0000313" key="4">
    <source>
        <dbReference type="Proteomes" id="UP000306631"/>
    </source>
</evidence>
<accession>A0A2D0AJL5</accession>
<proteinExistence type="predicted"/>
<evidence type="ECO:0000313" key="3">
    <source>
        <dbReference type="Proteomes" id="UP000198157"/>
    </source>
</evidence>
<sequence>MSDDKKKTGTPDRDRINVNEDYEVQYWTKALGITAAQLKEAVKAVGPTSAAVRKHLGK</sequence>
<dbReference type="RefSeq" id="WP_088434045.1">
    <property type="nucleotide sequence ID" value="NZ_SRYW01000009.1"/>
</dbReference>
<reference evidence="1 3" key="1">
    <citation type="submission" date="2017-06" db="EMBL/GenBank/DDBJ databases">
        <authorList>
            <person name="Kim H.J."/>
            <person name="Triplett B.A."/>
        </authorList>
    </citation>
    <scope>NUCLEOTIDE SEQUENCE [LARGE SCALE GENOMIC DNA]</scope>
    <source>
        <strain evidence="1 3">13146</strain>
    </source>
</reference>
<gene>
    <name evidence="1" type="ORF">CEE60_11865</name>
    <name evidence="2" type="ORF">E5352_11885</name>
</gene>
<dbReference type="AlphaFoldDB" id="A0A2D0AJL5"/>
<evidence type="ECO:0000313" key="2">
    <source>
        <dbReference type="EMBL" id="TGY33634.1"/>
    </source>
</evidence>
<protein>
    <submittedName>
        <fullName evidence="1">DUF3606 domain-containing protein</fullName>
    </submittedName>
</protein>
<organism evidence="1 3">
    <name type="scientific">Stenotrophomonas maltophilia</name>
    <name type="common">Pseudomonas maltophilia</name>
    <name type="synonym">Xanthomonas maltophilia</name>
    <dbReference type="NCBI Taxonomy" id="40324"/>
    <lineage>
        <taxon>Bacteria</taxon>
        <taxon>Pseudomonadati</taxon>
        <taxon>Pseudomonadota</taxon>
        <taxon>Gammaproteobacteria</taxon>
        <taxon>Lysobacterales</taxon>
        <taxon>Lysobacteraceae</taxon>
        <taxon>Stenotrophomonas</taxon>
        <taxon>Stenotrophomonas maltophilia group</taxon>
    </lineage>
</organism>
<dbReference type="EMBL" id="NIVS01000027">
    <property type="protein sequence ID" value="OWQ52737.1"/>
    <property type="molecule type" value="Genomic_DNA"/>
</dbReference>
<dbReference type="Pfam" id="PF12244">
    <property type="entry name" value="DUF3606"/>
    <property type="match status" value="1"/>
</dbReference>
<reference evidence="2 4" key="2">
    <citation type="submission" date="2019-04" db="EMBL/GenBank/DDBJ databases">
        <title>Microbes associate with the intestines of laboratory mice.</title>
        <authorList>
            <person name="Navarre W."/>
            <person name="Wong E."/>
            <person name="Huang K."/>
            <person name="Tropini C."/>
            <person name="Ng K."/>
            <person name="Yu B."/>
        </authorList>
    </citation>
    <scope>NUCLEOTIDE SEQUENCE [LARGE SCALE GENOMIC DNA]</scope>
    <source>
        <strain evidence="2 4">NM62_B4-13</strain>
    </source>
</reference>
<comment type="caution">
    <text evidence="1">The sequence shown here is derived from an EMBL/GenBank/DDBJ whole genome shotgun (WGS) entry which is preliminary data.</text>
</comment>
<dbReference type="Proteomes" id="UP000198157">
    <property type="component" value="Unassembled WGS sequence"/>
</dbReference>
<evidence type="ECO:0000313" key="1">
    <source>
        <dbReference type="EMBL" id="OWQ52737.1"/>
    </source>
</evidence>
<dbReference type="OrthoDB" id="7030114at2"/>
<dbReference type="InterPro" id="IPR022037">
    <property type="entry name" value="DUF3606"/>
</dbReference>
<name>A0A2D0AJL5_STEMA</name>
<dbReference type="EMBL" id="SRYW01000009">
    <property type="protein sequence ID" value="TGY33634.1"/>
    <property type="molecule type" value="Genomic_DNA"/>
</dbReference>
<dbReference type="Proteomes" id="UP000306631">
    <property type="component" value="Unassembled WGS sequence"/>
</dbReference>